<organism evidence="11">
    <name type="scientific">Herbaspirillum huttiense subsp. nephrolepidis</name>
    <dbReference type="NCBI Taxonomy" id="3075126"/>
    <lineage>
        <taxon>Bacteria</taxon>
        <taxon>Pseudomonadati</taxon>
        <taxon>Pseudomonadota</taxon>
        <taxon>Betaproteobacteria</taxon>
        <taxon>Burkholderiales</taxon>
        <taxon>Oxalobacteraceae</taxon>
        <taxon>Herbaspirillum</taxon>
    </lineage>
</organism>
<name>A0AAE4G925_9BURK</name>
<feature type="domain" description="UvrD-like helicase ATP-binding" evidence="9">
    <location>
        <begin position="170"/>
        <end position="228"/>
    </location>
</feature>
<dbReference type="EMBL" id="JAVRAA010000005">
    <property type="protein sequence ID" value="MDT0337430.1"/>
    <property type="molecule type" value="Genomic_DNA"/>
</dbReference>
<gene>
    <name evidence="11" type="ORF">RJN63_11370</name>
</gene>
<keyword evidence="5" id="KW-0413">Isomerase</keyword>
<dbReference type="InterPro" id="IPR027417">
    <property type="entry name" value="P-loop_NTPase"/>
</dbReference>
<evidence type="ECO:0000256" key="7">
    <source>
        <dbReference type="ARBA" id="ARBA00034808"/>
    </source>
</evidence>
<dbReference type="Pfam" id="PF00580">
    <property type="entry name" value="UvrD-helicase"/>
    <property type="match status" value="1"/>
</dbReference>
<keyword evidence="2" id="KW-0378">Hydrolase</keyword>
<keyword evidence="3" id="KW-0347">Helicase</keyword>
<evidence type="ECO:0000259" key="9">
    <source>
        <dbReference type="Pfam" id="PF00580"/>
    </source>
</evidence>
<dbReference type="InterPro" id="IPR014016">
    <property type="entry name" value="UvrD-like_ATP-bd"/>
</dbReference>
<dbReference type="PANTHER" id="PTHR11070:SF30">
    <property type="entry name" value="F-BOX DNA HELICASE 1"/>
    <property type="match status" value="1"/>
</dbReference>
<evidence type="ECO:0000256" key="1">
    <source>
        <dbReference type="ARBA" id="ARBA00022741"/>
    </source>
</evidence>
<evidence type="ECO:0000256" key="3">
    <source>
        <dbReference type="ARBA" id="ARBA00022806"/>
    </source>
</evidence>
<dbReference type="GO" id="GO:0031297">
    <property type="term" value="P:replication fork processing"/>
    <property type="evidence" value="ECO:0007669"/>
    <property type="project" value="TreeGrafter"/>
</dbReference>
<sequence length="581" mass="64016">MILKSPSIEQSALIHTKVHRVLAQAFAGTGKTFSLEALVRANQGSRVLMLVYSKALQKEARKRFPANVDCFTTHALAGEVKKVYDLAGKFGEVKPLDLVNAFGLQIEFARVLLTTVEQFLHSGDDDFVEDHVPVTIAAKDVPAVIEYAKQVWRVMSDPADGRLKMSHDGYLKKYQLSKPDLSKSYDIILVDEWQDANPVTVALVDAQSCRLVLVGDEFQGIFAFRGAADAMRQIEVDQRLAITESRRFGPAIAGIATVMLQHYLSSEKALVSATPEKVTSFALDYRKPFAIISRTNAKLFEAATRLLDKRLHFVGGLEAYPFEQLLDMYRLSRGLGGVQDKLLKHLRTVEAVQRYASTANDLGLSALLSLVNAYGDALPGLIAQMKAAHVENSCDAEVQLLTAHRSKGLEFDQVHLLSDFANFVSAAGKPVTLVERDDIQELHLLYVALTRAREAIQLNTQICRILSVLDPTNRLQLPKGHDKQRDFLYSPDIDACSVLNSSKRGLSTHVIPQVSADDLAMTVQRLILRKGLLRVSDLASAAGVEQGKITKVVLTMVADGRLSAKLFDACPVMALALRKRA</sequence>
<reference evidence="11" key="1">
    <citation type="submission" date="2023-02" db="EMBL/GenBank/DDBJ databases">
        <title>Description of Herbaspirillum huttiense subsp. nephrolepsisexaltata and Herbaspirillum huttiense subsp. lycopersicon.</title>
        <authorList>
            <person name="Poudel M."/>
            <person name="Sharma A."/>
            <person name="Goss E."/>
            <person name="Tapia J.H."/>
            <person name="Harmon C.M."/>
            <person name="Jones J.B."/>
        </authorList>
    </citation>
    <scope>NUCLEOTIDE SEQUENCE</scope>
    <source>
        <strain evidence="11">NC40101</strain>
    </source>
</reference>
<dbReference type="Gene3D" id="3.40.50.300">
    <property type="entry name" value="P-loop containing nucleotide triphosphate hydrolases"/>
    <property type="match status" value="2"/>
</dbReference>
<comment type="caution">
    <text evidence="11">The sequence shown here is derived from an EMBL/GenBank/DDBJ whole genome shotgun (WGS) entry which is preliminary data.</text>
</comment>
<dbReference type="AlphaFoldDB" id="A0AAE4G925"/>
<dbReference type="PANTHER" id="PTHR11070">
    <property type="entry name" value="UVRD / RECB / PCRA DNA HELICASE FAMILY MEMBER"/>
    <property type="match status" value="1"/>
</dbReference>
<dbReference type="RefSeq" id="WP_310837645.1">
    <property type="nucleotide sequence ID" value="NZ_JAVLSM010000007.1"/>
</dbReference>
<keyword evidence="1" id="KW-0547">Nucleotide-binding</keyword>
<dbReference type="SUPFAM" id="SSF52540">
    <property type="entry name" value="P-loop containing nucleoside triphosphate hydrolases"/>
    <property type="match status" value="1"/>
</dbReference>
<dbReference type="GO" id="GO:0043138">
    <property type="term" value="F:3'-5' DNA helicase activity"/>
    <property type="evidence" value="ECO:0007669"/>
    <property type="project" value="UniProtKB-EC"/>
</dbReference>
<accession>A0AAE4G925</accession>
<dbReference type="GO" id="GO:0000724">
    <property type="term" value="P:double-strand break repair via homologous recombination"/>
    <property type="evidence" value="ECO:0007669"/>
    <property type="project" value="TreeGrafter"/>
</dbReference>
<evidence type="ECO:0000256" key="2">
    <source>
        <dbReference type="ARBA" id="ARBA00022801"/>
    </source>
</evidence>
<comment type="catalytic activity">
    <reaction evidence="6">
        <text>Couples ATP hydrolysis with the unwinding of duplex DNA by translocating in the 3'-5' direction.</text>
        <dbReference type="EC" id="5.6.2.4"/>
    </reaction>
</comment>
<comment type="catalytic activity">
    <reaction evidence="8">
        <text>ATP + H2O = ADP + phosphate + H(+)</text>
        <dbReference type="Rhea" id="RHEA:13065"/>
        <dbReference type="ChEBI" id="CHEBI:15377"/>
        <dbReference type="ChEBI" id="CHEBI:15378"/>
        <dbReference type="ChEBI" id="CHEBI:30616"/>
        <dbReference type="ChEBI" id="CHEBI:43474"/>
        <dbReference type="ChEBI" id="CHEBI:456216"/>
        <dbReference type="EC" id="5.6.2.4"/>
    </reaction>
</comment>
<dbReference type="GO" id="GO:0016787">
    <property type="term" value="F:hydrolase activity"/>
    <property type="evidence" value="ECO:0007669"/>
    <property type="project" value="UniProtKB-KW"/>
</dbReference>
<evidence type="ECO:0000256" key="4">
    <source>
        <dbReference type="ARBA" id="ARBA00022840"/>
    </source>
</evidence>
<protein>
    <recommendedName>
        <fullName evidence="7">DNA 3'-5' helicase</fullName>
        <ecNumber evidence="7">5.6.2.4</ecNumber>
    </recommendedName>
</protein>
<evidence type="ECO:0000256" key="8">
    <source>
        <dbReference type="ARBA" id="ARBA00048988"/>
    </source>
</evidence>
<proteinExistence type="predicted"/>
<evidence type="ECO:0000313" key="11">
    <source>
        <dbReference type="EMBL" id="MDT0337430.1"/>
    </source>
</evidence>
<dbReference type="InterPro" id="IPR000212">
    <property type="entry name" value="DNA_helicase_UvrD/REP"/>
</dbReference>
<keyword evidence="4" id="KW-0067">ATP-binding</keyword>
<dbReference type="InterPro" id="IPR014017">
    <property type="entry name" value="DNA_helicase_UvrD-like_C"/>
</dbReference>
<dbReference type="Pfam" id="PF13361">
    <property type="entry name" value="UvrD_C"/>
    <property type="match status" value="1"/>
</dbReference>
<feature type="domain" description="UvrD-like helicase C-terminal" evidence="10">
    <location>
        <begin position="386"/>
        <end position="456"/>
    </location>
</feature>
<dbReference type="GO" id="GO:0005524">
    <property type="term" value="F:ATP binding"/>
    <property type="evidence" value="ECO:0007669"/>
    <property type="project" value="UniProtKB-KW"/>
</dbReference>
<dbReference type="GO" id="GO:0003677">
    <property type="term" value="F:DNA binding"/>
    <property type="evidence" value="ECO:0007669"/>
    <property type="project" value="InterPro"/>
</dbReference>
<evidence type="ECO:0000256" key="5">
    <source>
        <dbReference type="ARBA" id="ARBA00023235"/>
    </source>
</evidence>
<evidence type="ECO:0000259" key="10">
    <source>
        <dbReference type="Pfam" id="PF13361"/>
    </source>
</evidence>
<evidence type="ECO:0000256" key="6">
    <source>
        <dbReference type="ARBA" id="ARBA00034617"/>
    </source>
</evidence>
<dbReference type="EC" id="5.6.2.4" evidence="7"/>